<evidence type="ECO:0000259" key="1">
    <source>
        <dbReference type="Pfam" id="PF19054"/>
    </source>
</evidence>
<dbReference type="InterPro" id="IPR043917">
    <property type="entry name" value="DUF5753"/>
</dbReference>
<feature type="domain" description="DUF5753" evidence="1">
    <location>
        <begin position="3"/>
        <end position="83"/>
    </location>
</feature>
<protein>
    <submittedName>
        <fullName evidence="2">Scr1 family TA system antitoxin-like transcriptional regulator</fullName>
    </submittedName>
</protein>
<dbReference type="EMBL" id="JBHRWR010000008">
    <property type="protein sequence ID" value="MFC3573565.1"/>
    <property type="molecule type" value="Genomic_DNA"/>
</dbReference>
<dbReference type="Proteomes" id="UP001595701">
    <property type="component" value="Unassembled WGS sequence"/>
</dbReference>
<organism evidence="2 3">
    <name type="scientific">Streptomyces yaanensis</name>
    <dbReference type="NCBI Taxonomy" id="1142239"/>
    <lineage>
        <taxon>Bacteria</taxon>
        <taxon>Bacillati</taxon>
        <taxon>Actinomycetota</taxon>
        <taxon>Actinomycetes</taxon>
        <taxon>Kitasatosporales</taxon>
        <taxon>Streptomycetaceae</taxon>
        <taxon>Streptomyces</taxon>
    </lineage>
</organism>
<dbReference type="Pfam" id="PF19054">
    <property type="entry name" value="DUF5753"/>
    <property type="match status" value="1"/>
</dbReference>
<name>A0ABV7SDX0_9ACTN</name>
<evidence type="ECO:0000313" key="2">
    <source>
        <dbReference type="EMBL" id="MFC3573565.1"/>
    </source>
</evidence>
<reference evidence="3" key="1">
    <citation type="journal article" date="2019" name="Int. J. Syst. Evol. Microbiol.">
        <title>The Global Catalogue of Microorganisms (GCM) 10K type strain sequencing project: providing services to taxonomists for standard genome sequencing and annotation.</title>
        <authorList>
            <consortium name="The Broad Institute Genomics Platform"/>
            <consortium name="The Broad Institute Genome Sequencing Center for Infectious Disease"/>
            <person name="Wu L."/>
            <person name="Ma J."/>
        </authorList>
    </citation>
    <scope>NUCLEOTIDE SEQUENCE [LARGE SCALE GENOMIC DNA]</scope>
    <source>
        <strain evidence="3">CGMCC 4.7035</strain>
    </source>
</reference>
<sequence>MRSRTENLTVRVIPFDVDGFAGANASMLYAGGFVPPLDTAKRDAPHGGPILDAESQLARFRTLFRKVESAALDPGRSRDFIHRLAKGM</sequence>
<proteinExistence type="predicted"/>
<gene>
    <name evidence="2" type="ORF">ACFOZ0_09835</name>
</gene>
<keyword evidence="3" id="KW-1185">Reference proteome</keyword>
<evidence type="ECO:0000313" key="3">
    <source>
        <dbReference type="Proteomes" id="UP001595701"/>
    </source>
</evidence>
<accession>A0ABV7SDX0</accession>
<comment type="caution">
    <text evidence="2">The sequence shown here is derived from an EMBL/GenBank/DDBJ whole genome shotgun (WGS) entry which is preliminary data.</text>
</comment>
<dbReference type="RefSeq" id="WP_310763036.1">
    <property type="nucleotide sequence ID" value="NZ_JBHRWR010000008.1"/>
</dbReference>